<dbReference type="InterPro" id="IPR027417">
    <property type="entry name" value="P-loop_NTPase"/>
</dbReference>
<dbReference type="InterPro" id="IPR038729">
    <property type="entry name" value="Rad50/SbcC_AAA"/>
</dbReference>
<protein>
    <recommendedName>
        <fullName evidence="1">Rad50/SbcC-type AAA domain-containing protein</fullName>
    </recommendedName>
</protein>
<dbReference type="SUPFAM" id="SSF52540">
    <property type="entry name" value="P-loop containing nucleoside triphosphate hydrolases"/>
    <property type="match status" value="1"/>
</dbReference>
<evidence type="ECO:0000313" key="2">
    <source>
        <dbReference type="EMBL" id="KIQ05479.1"/>
    </source>
</evidence>
<proteinExistence type="predicted"/>
<reference evidence="2 3" key="1">
    <citation type="submission" date="2014-12" db="EMBL/GenBank/DDBJ databases">
        <title>16Stimator: statistical estimation of ribosomal gene copy numbers from draft genome assemblies.</title>
        <authorList>
            <person name="Perisin M.A."/>
            <person name="Vetter M."/>
            <person name="Gilbert J.A."/>
            <person name="Bergelson J."/>
        </authorList>
    </citation>
    <scope>NUCLEOTIDE SEQUENCE [LARGE SCALE GENOMIC DNA]</scope>
    <source>
        <strain evidence="2 3">MEJ076</strain>
    </source>
</reference>
<dbReference type="EMBL" id="JXQV01000002">
    <property type="protein sequence ID" value="KIQ05479.1"/>
    <property type="molecule type" value="Genomic_DNA"/>
</dbReference>
<sequence length="1051" mass="114064">MGTKGQIMSDVYLSSVGIHNFRTFGDFQVVLPPAPGLLLLSGTNGLGKSSFFDAIEWALTGKIRRFTPYVSKSGKVIIPDADYLTRNGAKADSHAVTLQFSEGEAVQRSAIEIPSESDVSALLSSQGRGQVTDLGTHLAMTHFLGQAERQRFTSRDADDQWAALKGPSGVERLELIRTRLRGRSTTYAFGNRIKVEQAAVTAIEKNIADWQGWQARLDRLRSSIRASGRLTEEDVRARSLLLETELLNVAGLAPTVVVGETGVQLLARLAALLETARERIRDRTAKLAECDDLIARYEVQQALTSEDHPTLLRARQQLAEASKATADAQERSTAARDAATAQAAVIVALGGAIGLLESTRVDLLRRAELATQIETLRGELELHTTALAESQKQLADADSIISANATATNEFAQLSTTVTQVAADLETARQLTNLFANLRLQEAELATATSNAAEVQSTLDATISLRDTRFAEQTTAERERAEAERHASAIASAVASVANHIHETDEACPVCHTHFAPGQLKILASEAAKSGDARVAFMAERVEKLTTEIAVIDGQIADLAAIVGRPALLEPNVVVARESFTTLAETLRQRLKATEDDDLARLAELRNAEATAAARVSQLALADKQPAVLTAGQQRVTLSAEIERIETLISTKNTRLTAMINDHRDCSERIAARGLPEPSLEEVGGLLDVRRKELDEAQRTLTGLEGISTNAQAAASSEQEQLGIREAEYATAELSRKNAVAAAQELVKQWGDLGFASNPDRAVLETAVADANRASGGLSVLADRLRHLSRDNEDLLLDEELAAVVQQMLIAADEEGLKDPSAHLGRLQERLVSARAALKLSQDAQDAVNRYTVKLGERAEAYNREVLQPLNDRILEFNAAMLSTPGASVQFKANKRVDRTDFEMQLDYGDELENIPSAPRKVPPQVVLSEGQLAANGFSILCAASTAYRWSRWSALLLDDPLQHNDIIHAAAFVDVMRNLVELEGYQLMMSSHDRAETEFISRKFDAAGLPCTTVFLTAPSESGVLYDPPTYNVHAQRVLDRDFNGRATSA</sequence>
<gene>
    <name evidence="2" type="ORF">RU07_01085</name>
</gene>
<dbReference type="Gene3D" id="3.40.50.300">
    <property type="entry name" value="P-loop containing nucleotide triphosphate hydrolases"/>
    <property type="match status" value="2"/>
</dbReference>
<dbReference type="OrthoDB" id="9795626at2"/>
<evidence type="ECO:0000259" key="1">
    <source>
        <dbReference type="Pfam" id="PF13476"/>
    </source>
</evidence>
<organism evidence="2 3">
    <name type="scientific">Agrobacterium tumefaciens</name>
    <dbReference type="NCBI Taxonomy" id="358"/>
    <lineage>
        <taxon>Bacteria</taxon>
        <taxon>Pseudomonadati</taxon>
        <taxon>Pseudomonadota</taxon>
        <taxon>Alphaproteobacteria</taxon>
        <taxon>Hyphomicrobiales</taxon>
        <taxon>Rhizobiaceae</taxon>
        <taxon>Rhizobium/Agrobacterium group</taxon>
        <taxon>Agrobacterium</taxon>
        <taxon>Agrobacterium tumefaciens complex</taxon>
    </lineage>
</organism>
<dbReference type="Pfam" id="PF13476">
    <property type="entry name" value="AAA_23"/>
    <property type="match status" value="1"/>
</dbReference>
<dbReference type="GO" id="GO:0006302">
    <property type="term" value="P:double-strand break repair"/>
    <property type="evidence" value="ECO:0007669"/>
    <property type="project" value="InterPro"/>
</dbReference>
<feature type="domain" description="Rad50/SbcC-type AAA" evidence="1">
    <location>
        <begin position="16"/>
        <end position="103"/>
    </location>
</feature>
<comment type="caution">
    <text evidence="2">The sequence shown here is derived from an EMBL/GenBank/DDBJ whole genome shotgun (WGS) entry which is preliminary data.</text>
</comment>
<dbReference type="PANTHER" id="PTHR32114:SF2">
    <property type="entry name" value="ABC TRANSPORTER ABCH.3"/>
    <property type="match status" value="1"/>
</dbReference>
<dbReference type="Proteomes" id="UP000035017">
    <property type="component" value="Unassembled WGS sequence"/>
</dbReference>
<accession>A0A0D0L3K5</accession>
<dbReference type="GO" id="GO:0016887">
    <property type="term" value="F:ATP hydrolysis activity"/>
    <property type="evidence" value="ECO:0007669"/>
    <property type="project" value="InterPro"/>
</dbReference>
<name>A0A0D0L3K5_AGRTU</name>
<dbReference type="PANTHER" id="PTHR32114">
    <property type="entry name" value="ABC TRANSPORTER ABCH.3"/>
    <property type="match status" value="1"/>
</dbReference>
<dbReference type="AlphaFoldDB" id="A0A0D0L3K5"/>
<evidence type="ECO:0000313" key="3">
    <source>
        <dbReference type="Proteomes" id="UP000035017"/>
    </source>
</evidence>